<evidence type="ECO:0000313" key="3">
    <source>
        <dbReference type="Proteomes" id="UP000245444"/>
    </source>
</evidence>
<organism evidence="2 3">
    <name type="scientific">Methylobacterium terrae</name>
    <dbReference type="NCBI Taxonomy" id="2202827"/>
    <lineage>
        <taxon>Bacteria</taxon>
        <taxon>Pseudomonadati</taxon>
        <taxon>Pseudomonadota</taxon>
        <taxon>Alphaproteobacteria</taxon>
        <taxon>Hyphomicrobiales</taxon>
        <taxon>Methylobacteriaceae</taxon>
        <taxon>Methylobacterium</taxon>
    </lineage>
</organism>
<dbReference type="AlphaFoldDB" id="A0A2U8WJS0"/>
<proteinExistence type="predicted"/>
<gene>
    <name evidence="2" type="ORF">DK419_03240</name>
</gene>
<protein>
    <recommendedName>
        <fullName evidence="1">Nucleotidyltransferase-like domain-containing protein</fullName>
    </recommendedName>
</protein>
<dbReference type="EMBL" id="CP029553">
    <property type="protein sequence ID" value="AWN45452.1"/>
    <property type="molecule type" value="Genomic_DNA"/>
</dbReference>
<feature type="domain" description="Nucleotidyltransferase-like" evidence="1">
    <location>
        <begin position="5"/>
        <end position="203"/>
    </location>
</feature>
<evidence type="ECO:0000313" key="2">
    <source>
        <dbReference type="EMBL" id="AWN45452.1"/>
    </source>
</evidence>
<dbReference type="InterPro" id="IPR058575">
    <property type="entry name" value="NTP_transf_8_dom"/>
</dbReference>
<accession>A0A2U8WJS0</accession>
<sequence length="234" mass="24988">MTGEAGAGIRVVGTHALFAYERLAGLRIASGHLATGDVDLPFDARARLSLVAEALPGADLRREGLIGLLRGVDRSFEPTGPESVRAVNRDGVMVDLIQPPPKHRMARGPRTRIGSSPEDLSAVEIEGLTWLVNCPEVSATTIDARGYPVGLVVPDPRAFALHKAWLAARGDRDPLKRGRDAGQARLVAALVAERLPHLPFDDPALGAIPRALRDRAAEILPRPAESGDPLEPGW</sequence>
<name>A0A2U8WJS0_9HYPH</name>
<dbReference type="Proteomes" id="UP000245444">
    <property type="component" value="Chromosome"/>
</dbReference>
<evidence type="ECO:0000259" key="1">
    <source>
        <dbReference type="Pfam" id="PF12281"/>
    </source>
</evidence>
<reference evidence="2 3" key="1">
    <citation type="submission" date="2018-05" db="EMBL/GenBank/DDBJ databases">
        <title>Complete Genome Sequence of Methylobacterium sp. 17Sr1-28.</title>
        <authorList>
            <person name="Srinivasan S."/>
        </authorList>
    </citation>
    <scope>NUCLEOTIDE SEQUENCE [LARGE SCALE GENOMIC DNA]</scope>
    <source>
        <strain evidence="2 3">17Sr1-28</strain>
    </source>
</reference>
<keyword evidence="3" id="KW-1185">Reference proteome</keyword>
<dbReference type="Pfam" id="PF12281">
    <property type="entry name" value="NTP_transf_8"/>
    <property type="match status" value="1"/>
</dbReference>
<dbReference type="OrthoDB" id="8250574at2"/>
<dbReference type="KEGG" id="mtea:DK419_03240"/>